<sequence>MATINNSISEIEVAWPPSLAPSRFPNYHPLEDSVSSTPPHKSSHKQAGSLLQHTAHPEHASQSTTLKSVLDKPLVDTTGLPPIVEEDKKEEEEEEEEEEDKEQEVEVAEPINKQDASHCQIWSGVKLNVETALRHIYNNNNNNSSLDYLTKQRDIWKQREY</sequence>
<evidence type="ECO:0000313" key="2">
    <source>
        <dbReference type="EMBL" id="KAL0572684.1"/>
    </source>
</evidence>
<feature type="region of interest" description="Disordered" evidence="1">
    <location>
        <begin position="1"/>
        <end position="112"/>
    </location>
</feature>
<comment type="caution">
    <text evidence="2">The sequence shown here is derived from an EMBL/GenBank/DDBJ whole genome shotgun (WGS) entry which is preliminary data.</text>
</comment>
<accession>A0ABR3FBI3</accession>
<dbReference type="Proteomes" id="UP001465976">
    <property type="component" value="Unassembled WGS sequence"/>
</dbReference>
<feature type="compositionally biased region" description="Acidic residues" evidence="1">
    <location>
        <begin position="88"/>
        <end position="107"/>
    </location>
</feature>
<keyword evidence="3" id="KW-1185">Reference proteome</keyword>
<proteinExistence type="predicted"/>
<reference evidence="2 3" key="1">
    <citation type="submission" date="2024-02" db="EMBL/GenBank/DDBJ databases">
        <title>A draft genome for the cacao thread blight pathogen Marasmius crinis-equi.</title>
        <authorList>
            <person name="Cohen S.P."/>
            <person name="Baruah I.K."/>
            <person name="Amoako-Attah I."/>
            <person name="Bukari Y."/>
            <person name="Meinhardt L.W."/>
            <person name="Bailey B.A."/>
        </authorList>
    </citation>
    <scope>NUCLEOTIDE SEQUENCE [LARGE SCALE GENOMIC DNA]</scope>
    <source>
        <strain evidence="2 3">GH-76</strain>
    </source>
</reference>
<feature type="compositionally biased region" description="Polar residues" evidence="1">
    <location>
        <begin position="33"/>
        <end position="52"/>
    </location>
</feature>
<evidence type="ECO:0000313" key="3">
    <source>
        <dbReference type="Proteomes" id="UP001465976"/>
    </source>
</evidence>
<dbReference type="EMBL" id="JBAHYK010000597">
    <property type="protein sequence ID" value="KAL0572684.1"/>
    <property type="molecule type" value="Genomic_DNA"/>
</dbReference>
<organism evidence="2 3">
    <name type="scientific">Marasmius crinis-equi</name>
    <dbReference type="NCBI Taxonomy" id="585013"/>
    <lineage>
        <taxon>Eukaryota</taxon>
        <taxon>Fungi</taxon>
        <taxon>Dikarya</taxon>
        <taxon>Basidiomycota</taxon>
        <taxon>Agaricomycotina</taxon>
        <taxon>Agaricomycetes</taxon>
        <taxon>Agaricomycetidae</taxon>
        <taxon>Agaricales</taxon>
        <taxon>Marasmiineae</taxon>
        <taxon>Marasmiaceae</taxon>
        <taxon>Marasmius</taxon>
    </lineage>
</organism>
<evidence type="ECO:0000256" key="1">
    <source>
        <dbReference type="SAM" id="MobiDB-lite"/>
    </source>
</evidence>
<name>A0ABR3FBI3_9AGAR</name>
<protein>
    <submittedName>
        <fullName evidence="2">Uncharacterized protein</fullName>
    </submittedName>
</protein>
<gene>
    <name evidence="2" type="ORF">V5O48_009283</name>
</gene>